<dbReference type="Proteomes" id="UP000525298">
    <property type="component" value="Unassembled WGS sequence"/>
</dbReference>
<sequence>MWIEAITVRTARLGQCVQLLEDMAAFREQGAIAGPLWFACYRNLEVENEICVHLAWKAEFQVMARTDCGLLIARRFARHGLVHHTLWKQTAYTCFK</sequence>
<accession>A0A7W0CAI3</accession>
<dbReference type="EMBL" id="JACDUS010000007">
    <property type="protein sequence ID" value="MBA2882176.1"/>
    <property type="molecule type" value="Genomic_DNA"/>
</dbReference>
<reference evidence="1 2" key="1">
    <citation type="submission" date="2020-07" db="EMBL/GenBank/DDBJ databases">
        <title>Genomic Encyclopedia of Type Strains, Phase IV (KMG-IV): sequencing the most valuable type-strain genomes for metagenomic binning, comparative biology and taxonomic classification.</title>
        <authorList>
            <person name="Goeker M."/>
        </authorList>
    </citation>
    <scope>NUCLEOTIDE SEQUENCE [LARGE SCALE GENOMIC DNA]</scope>
    <source>
        <strain evidence="1 2">DSM 17721</strain>
    </source>
</reference>
<gene>
    <name evidence="1" type="ORF">HNR65_002517</name>
</gene>
<dbReference type="RefSeq" id="WP_181551825.1">
    <property type="nucleotide sequence ID" value="NZ_JACDUS010000007.1"/>
</dbReference>
<proteinExistence type="predicted"/>
<name>A0A7W0CAI3_9BACT</name>
<comment type="caution">
    <text evidence="1">The sequence shown here is derived from an EMBL/GenBank/DDBJ whole genome shotgun (WGS) entry which is preliminary data.</text>
</comment>
<evidence type="ECO:0000313" key="2">
    <source>
        <dbReference type="Proteomes" id="UP000525298"/>
    </source>
</evidence>
<evidence type="ECO:0000313" key="1">
    <source>
        <dbReference type="EMBL" id="MBA2882176.1"/>
    </source>
</evidence>
<keyword evidence="2" id="KW-1185">Reference proteome</keyword>
<protein>
    <recommendedName>
        <fullName evidence="3">Antibiotic biosynthesis monooxygenase</fullName>
    </recommendedName>
</protein>
<organism evidence="1 2">
    <name type="scientific">Desulfosalsimonas propionicica</name>
    <dbReference type="NCBI Taxonomy" id="332175"/>
    <lineage>
        <taxon>Bacteria</taxon>
        <taxon>Pseudomonadati</taxon>
        <taxon>Thermodesulfobacteriota</taxon>
        <taxon>Desulfobacteria</taxon>
        <taxon>Desulfobacterales</taxon>
        <taxon>Desulfosalsimonadaceae</taxon>
        <taxon>Desulfosalsimonas</taxon>
    </lineage>
</organism>
<evidence type="ECO:0008006" key="3">
    <source>
        <dbReference type="Google" id="ProtNLM"/>
    </source>
</evidence>
<dbReference type="AlphaFoldDB" id="A0A7W0CAI3"/>